<evidence type="ECO:0000313" key="5">
    <source>
        <dbReference type="Proteomes" id="UP000231553"/>
    </source>
</evidence>
<name>A0A2M8J5M0_9RHOB</name>
<dbReference type="PANTHER" id="PTHR43353:SF5">
    <property type="entry name" value="SUCCINATE-SEMIALDEHYDE DEHYDROGENASE, MITOCHONDRIAL"/>
    <property type="match status" value="1"/>
</dbReference>
<evidence type="ECO:0000259" key="3">
    <source>
        <dbReference type="Pfam" id="PF00171"/>
    </source>
</evidence>
<dbReference type="InterPro" id="IPR015590">
    <property type="entry name" value="Aldehyde_DH_dom"/>
</dbReference>
<dbReference type="Gene3D" id="3.40.605.10">
    <property type="entry name" value="Aldehyde Dehydrogenase, Chain A, domain 1"/>
    <property type="match status" value="1"/>
</dbReference>
<dbReference type="Pfam" id="PF00171">
    <property type="entry name" value="Aldedh"/>
    <property type="match status" value="1"/>
</dbReference>
<dbReference type="FunFam" id="3.40.605.10:FF:000007">
    <property type="entry name" value="NAD/NADP-dependent betaine aldehyde dehydrogenase"/>
    <property type="match status" value="1"/>
</dbReference>
<evidence type="ECO:0000256" key="2">
    <source>
        <dbReference type="ARBA" id="ARBA00023002"/>
    </source>
</evidence>
<keyword evidence="5" id="KW-1185">Reference proteome</keyword>
<dbReference type="OrthoDB" id="9812625at2"/>
<reference evidence="4 5" key="1">
    <citation type="journal article" date="2018" name="Int. J. Syst. Evol. Microbiol.">
        <title>Pseudooceanicola lipolyticus sp. nov., a marine alphaproteobacterium, reclassification of Oceanicola flagellatus as Pseudooceanicola flagellatus comb. nov. and emended description of the genus Pseudooceanicola.</title>
        <authorList>
            <person name="Huang M.-M."/>
            <person name="Guo L.-L."/>
            <person name="Wu Y.-H."/>
            <person name="Lai Q.-L."/>
            <person name="Shao Z.-Z."/>
            <person name="Wang C.-S."/>
            <person name="Wu M."/>
            <person name="Xu X.-W."/>
        </authorList>
    </citation>
    <scope>NUCLEOTIDE SEQUENCE [LARGE SCALE GENOMIC DNA]</scope>
    <source>
        <strain evidence="4 5">157</strain>
    </source>
</reference>
<sequence length="478" mass="51004">MLDYPDLKLLINGEWRTTSETNPVVNPVDESVIGSTPVASKSDMDDALAAAEAGFKVWSRTPAGARADVLMRAADIIRERVDEIALSNTLDMGKPLGDSRAEVLRCGKILEWDAAESLRLYGRVIEGPEGYRNTVLRRPIGPVVAFSTWNFPVSTAMRKIASALAAGCSLILKAPEDTPSGAFQVARVFQEAGLPDGVLNLLYGVPEDVSAYLIPQDSVRLVTFTGSTAVGHLLNKMAADHMKPVLMELGGHAPVLVCDDVDPVRVAELGAARKYRNSGQVCTSPTRFYVAEGHIDSFTESFLAKARSVRVGSGLDTGTEMGPLVHARRVEAMTDLVTDALDHGAELKLGGKRMGNKGFFFEPTVLANVPDSARIMREEPFGPIAILNTMASLDDGIAKANQLPFGLAAYGFTNSAANIDRMVAEVEAGQLSLNTFDTSLPETPFGGVKSSGFGREGGAEGLTHYTVVKNVGHKSVIG</sequence>
<dbReference type="PANTHER" id="PTHR43353">
    <property type="entry name" value="SUCCINATE-SEMIALDEHYDE DEHYDROGENASE, MITOCHONDRIAL"/>
    <property type="match status" value="1"/>
</dbReference>
<accession>A0A2M8J5M0</accession>
<dbReference type="Gene3D" id="3.40.309.10">
    <property type="entry name" value="Aldehyde Dehydrogenase, Chain A, domain 2"/>
    <property type="match status" value="1"/>
</dbReference>
<evidence type="ECO:0000313" key="4">
    <source>
        <dbReference type="EMBL" id="PJE38073.1"/>
    </source>
</evidence>
<dbReference type="AlphaFoldDB" id="A0A2M8J5M0"/>
<dbReference type="CDD" id="cd07103">
    <property type="entry name" value="ALDH_F5_SSADH_GabD"/>
    <property type="match status" value="1"/>
</dbReference>
<dbReference type="EMBL" id="PGTB01000005">
    <property type="protein sequence ID" value="PJE38073.1"/>
    <property type="molecule type" value="Genomic_DNA"/>
</dbReference>
<dbReference type="GO" id="GO:0016620">
    <property type="term" value="F:oxidoreductase activity, acting on the aldehyde or oxo group of donors, NAD or NADP as acceptor"/>
    <property type="evidence" value="ECO:0007669"/>
    <property type="project" value="InterPro"/>
</dbReference>
<gene>
    <name evidence="4" type="ORF">CVM52_03745</name>
</gene>
<keyword evidence="2" id="KW-0560">Oxidoreductase</keyword>
<dbReference type="InterPro" id="IPR016162">
    <property type="entry name" value="Ald_DH_N"/>
</dbReference>
<dbReference type="Proteomes" id="UP000231553">
    <property type="component" value="Unassembled WGS sequence"/>
</dbReference>
<evidence type="ECO:0000256" key="1">
    <source>
        <dbReference type="ARBA" id="ARBA00009986"/>
    </source>
</evidence>
<dbReference type="InterPro" id="IPR016163">
    <property type="entry name" value="Ald_DH_C"/>
</dbReference>
<dbReference type="InterPro" id="IPR050740">
    <property type="entry name" value="Aldehyde_DH_Superfamily"/>
</dbReference>
<protein>
    <submittedName>
        <fullName evidence="4">NAD-dependent succinate-semialdehyde dehydrogenase</fullName>
    </submittedName>
</protein>
<feature type="domain" description="Aldehyde dehydrogenase" evidence="3">
    <location>
        <begin position="18"/>
        <end position="471"/>
    </location>
</feature>
<comment type="caution">
    <text evidence="4">The sequence shown here is derived from an EMBL/GenBank/DDBJ whole genome shotgun (WGS) entry which is preliminary data.</text>
</comment>
<dbReference type="SUPFAM" id="SSF53720">
    <property type="entry name" value="ALDH-like"/>
    <property type="match status" value="1"/>
</dbReference>
<proteinExistence type="inferred from homology"/>
<dbReference type="InterPro" id="IPR016161">
    <property type="entry name" value="Ald_DH/histidinol_DH"/>
</dbReference>
<organism evidence="4 5">
    <name type="scientific">Pseudooceanicola lipolyticus</name>
    <dbReference type="NCBI Taxonomy" id="2029104"/>
    <lineage>
        <taxon>Bacteria</taxon>
        <taxon>Pseudomonadati</taxon>
        <taxon>Pseudomonadota</taxon>
        <taxon>Alphaproteobacteria</taxon>
        <taxon>Rhodobacterales</taxon>
        <taxon>Paracoccaceae</taxon>
        <taxon>Pseudooceanicola</taxon>
    </lineage>
</organism>
<comment type="similarity">
    <text evidence="1">Belongs to the aldehyde dehydrogenase family.</text>
</comment>